<comment type="subcellular location">
    <subcellularLocation>
        <location evidence="1">Cell outer membrane</location>
        <topology evidence="1">Multi-pass membrane protein</topology>
    </subcellularLocation>
</comment>
<dbReference type="InterPro" id="IPR039426">
    <property type="entry name" value="TonB-dep_rcpt-like"/>
</dbReference>
<dbReference type="GO" id="GO:0006811">
    <property type="term" value="P:monoatomic ion transport"/>
    <property type="evidence" value="ECO:0007669"/>
    <property type="project" value="UniProtKB-KW"/>
</dbReference>
<dbReference type="CDD" id="cd01347">
    <property type="entry name" value="ligand_gated_channel"/>
    <property type="match status" value="1"/>
</dbReference>
<evidence type="ECO:0000256" key="8">
    <source>
        <dbReference type="ARBA" id="ARBA00023237"/>
    </source>
</evidence>
<evidence type="ECO:0000259" key="10">
    <source>
        <dbReference type="Pfam" id="PF07715"/>
    </source>
</evidence>
<dbReference type="GO" id="GO:0009279">
    <property type="term" value="C:cell outer membrane"/>
    <property type="evidence" value="ECO:0007669"/>
    <property type="project" value="UniProtKB-SubCell"/>
</dbReference>
<keyword evidence="11" id="KW-0675">Receptor</keyword>
<dbReference type="Pfam" id="PF07715">
    <property type="entry name" value="Plug"/>
    <property type="match status" value="1"/>
</dbReference>
<name>A0A3B0XD99_9ZZZZ</name>
<dbReference type="InterPro" id="IPR000531">
    <property type="entry name" value="Beta-barrel_TonB"/>
</dbReference>
<proteinExistence type="predicted"/>
<evidence type="ECO:0000256" key="2">
    <source>
        <dbReference type="ARBA" id="ARBA00022448"/>
    </source>
</evidence>
<dbReference type="Pfam" id="PF00593">
    <property type="entry name" value="TonB_dep_Rec_b-barrel"/>
    <property type="match status" value="1"/>
</dbReference>
<keyword evidence="3" id="KW-0812">Transmembrane</keyword>
<dbReference type="PANTHER" id="PTHR30069:SF53">
    <property type="entry name" value="COLICIN I RECEPTOR-RELATED"/>
    <property type="match status" value="1"/>
</dbReference>
<dbReference type="Gene3D" id="2.170.130.10">
    <property type="entry name" value="TonB-dependent receptor, plug domain"/>
    <property type="match status" value="1"/>
</dbReference>
<evidence type="ECO:0000256" key="4">
    <source>
        <dbReference type="ARBA" id="ARBA00022729"/>
    </source>
</evidence>
<dbReference type="InterPro" id="IPR036942">
    <property type="entry name" value="Beta-barrel_TonB_sf"/>
</dbReference>
<dbReference type="GO" id="GO:0015889">
    <property type="term" value="P:cobalamin transport"/>
    <property type="evidence" value="ECO:0007669"/>
    <property type="project" value="TreeGrafter"/>
</dbReference>
<dbReference type="EMBL" id="UOFI01000074">
    <property type="protein sequence ID" value="VAW66278.1"/>
    <property type="molecule type" value="Genomic_DNA"/>
</dbReference>
<dbReference type="InterPro" id="IPR037066">
    <property type="entry name" value="Plug_dom_sf"/>
</dbReference>
<evidence type="ECO:0000256" key="6">
    <source>
        <dbReference type="ARBA" id="ARBA00023077"/>
    </source>
</evidence>
<evidence type="ECO:0000313" key="11">
    <source>
        <dbReference type="EMBL" id="VAW66278.1"/>
    </source>
</evidence>
<reference evidence="11" key="1">
    <citation type="submission" date="2018-06" db="EMBL/GenBank/DDBJ databases">
        <authorList>
            <person name="Zhirakovskaya E."/>
        </authorList>
    </citation>
    <scope>NUCLEOTIDE SEQUENCE</scope>
</reference>
<evidence type="ECO:0000256" key="7">
    <source>
        <dbReference type="ARBA" id="ARBA00023136"/>
    </source>
</evidence>
<protein>
    <submittedName>
        <fullName evidence="11">Outer membrane vitamin B12 receptor BtuB</fullName>
    </submittedName>
</protein>
<dbReference type="Gene3D" id="2.40.170.20">
    <property type="entry name" value="TonB-dependent receptor, beta-barrel domain"/>
    <property type="match status" value="1"/>
</dbReference>
<feature type="domain" description="TonB-dependent receptor plug" evidence="10">
    <location>
        <begin position="69"/>
        <end position="174"/>
    </location>
</feature>
<dbReference type="InterPro" id="IPR012910">
    <property type="entry name" value="Plug_dom"/>
</dbReference>
<evidence type="ECO:0000256" key="3">
    <source>
        <dbReference type="ARBA" id="ARBA00022692"/>
    </source>
</evidence>
<feature type="domain" description="TonB-dependent receptor-like beta-barrel" evidence="9">
    <location>
        <begin position="195"/>
        <end position="613"/>
    </location>
</feature>
<sequence>MYPATPLPPPDQTARAVLRGLQVYKNVRKTILTCSICLSTNISSFNLHAENNELNEVIVTANRYSQTVDDSLSSVTVITRSNIEQSSASDLPSLLSRIPGLDVRTSGAYGKATSIFMRGTNSSHLLTLIDGVKLYSATAGNTSFQHISLDQIERIEIVRGPRSSIYGSEAIGGVIQIFTRKGKQQPSASANIGLGSNNSKEISAGFSGATENASFNLTARGFKTDGIDAIVHTSNNDKDGYNNDSISANFNYHFNQALSLQSSYMNSQGNTEYDSCIDTFSGSFSSSDDCSSEFTQQTFSNTLNITPDGMWDGKFLIGTSRDFNNNDWESTANGRFETNRDDLSFTNNLQLSEERLLVLGVDYSKDTVEASPYPATAAPSRDNFGLFTAWNGAISNHDIEISFRSDDNEQFNRHNTGSISVGHNLSTHSRVFISYGTAFKAPTFNELYFPFFGLETLKPEEADSIEIGLTGKYTSGNWSLNFYQTRIDNLIAYDSNTFLAQNIERAKIKGAELISTILISNWRLNTSLSYTDPVNKSGPNYGKQLQARAKETFSLSANRVLGKHNLGISFLAQSKRYQNAENTASTAGYGIIDLTADYNFNADFKLALKINNILDKEYSLNQAPSGDNYSTLGRNFFINLVYTM</sequence>
<evidence type="ECO:0000259" key="9">
    <source>
        <dbReference type="Pfam" id="PF00593"/>
    </source>
</evidence>
<dbReference type="PROSITE" id="PS52016">
    <property type="entry name" value="TONB_DEPENDENT_REC_3"/>
    <property type="match status" value="1"/>
</dbReference>
<accession>A0A3B0XD99</accession>
<dbReference type="SUPFAM" id="SSF56935">
    <property type="entry name" value="Porins"/>
    <property type="match status" value="1"/>
</dbReference>
<evidence type="ECO:0000256" key="1">
    <source>
        <dbReference type="ARBA" id="ARBA00004571"/>
    </source>
</evidence>
<evidence type="ECO:0000256" key="5">
    <source>
        <dbReference type="ARBA" id="ARBA00023065"/>
    </source>
</evidence>
<dbReference type="PANTHER" id="PTHR30069">
    <property type="entry name" value="TONB-DEPENDENT OUTER MEMBRANE RECEPTOR"/>
    <property type="match status" value="1"/>
</dbReference>
<organism evidence="11">
    <name type="scientific">hydrothermal vent metagenome</name>
    <dbReference type="NCBI Taxonomy" id="652676"/>
    <lineage>
        <taxon>unclassified sequences</taxon>
        <taxon>metagenomes</taxon>
        <taxon>ecological metagenomes</taxon>
    </lineage>
</organism>
<keyword evidence="8" id="KW-0998">Cell outer membrane</keyword>
<gene>
    <name evidence="11" type="ORF">MNBD_GAMMA09-3482</name>
</gene>
<keyword evidence="4" id="KW-0732">Signal</keyword>
<keyword evidence="7" id="KW-0472">Membrane</keyword>
<dbReference type="AlphaFoldDB" id="A0A3B0XD99"/>
<keyword evidence="2" id="KW-0813">Transport</keyword>
<keyword evidence="5" id="KW-0406">Ion transport</keyword>
<keyword evidence="6" id="KW-0798">TonB box</keyword>